<accession>A0A514D2B3</accession>
<dbReference type="EMBL" id="MN033599">
    <property type="protein sequence ID" value="QDH87746.1"/>
    <property type="molecule type" value="Genomic_RNA"/>
</dbReference>
<gene>
    <name evidence="2" type="ORF">H2Bulk35183_000001</name>
</gene>
<protein>
    <submittedName>
        <fullName evidence="2">Uncharacterized protein</fullName>
    </submittedName>
</protein>
<evidence type="ECO:0000313" key="2">
    <source>
        <dbReference type="EMBL" id="QDH87746.1"/>
    </source>
</evidence>
<evidence type="ECO:0000256" key="1">
    <source>
        <dbReference type="SAM" id="MobiDB-lite"/>
    </source>
</evidence>
<sequence>MATFRTRHRHIPDYVDHCPGGVDRIVERDHFTGLLLSDTTVQTPGSSVPPPTLRGQETTSDENHFDELKSYKAFEFHGDIGGDFYSYKRTALAYPGKRQHLSWSGRNSTTGRDVIHTFDGAIFPLAPNVLPAPPEPVDSNLAPVGTTAIARCKPTNNVANLATDLVETRRQGLPHLYGASLWERKTLDARNAGHEYLNSEFGWKPLVSDLRNASYAAANAHKLLEAYARNSGKLVRRRYEFPVTKSESTALYSANQDGYPHGIRLPSGDKIYDTGVNQGNVYRTTRTYLRQWFSGAFTYHLPVGFNSHNEVIRAGSRAGPLLGIELTPEVVWNAEPWTWALDWFSNIGDCVSIYSDMAVDGLVIKYGYVMEHKVTSYTYTFVGRGRYSPHDDSHHPDSITFFVETKRRVRATPFGFGLTWNGLTLRQLAIAAALGLTRW</sequence>
<name>A0A514D2B3_9VIRU</name>
<organism evidence="2">
    <name type="scientific">Leviviridae sp</name>
    <dbReference type="NCBI Taxonomy" id="2027243"/>
    <lineage>
        <taxon>Viruses</taxon>
        <taxon>Riboviria</taxon>
        <taxon>Orthornavirae</taxon>
        <taxon>Lenarviricota</taxon>
        <taxon>Leviviricetes</taxon>
        <taxon>Norzivirales</taxon>
        <taxon>Fiersviridae</taxon>
    </lineage>
</organism>
<proteinExistence type="predicted"/>
<reference evidence="2" key="1">
    <citation type="submission" date="2019-05" db="EMBL/GenBank/DDBJ databases">
        <title>Metatranscriptomic reconstruction reveals RNA viruses with the potential to shape carbon cycling in soil.</title>
        <authorList>
            <person name="Starr E.P."/>
            <person name="Nuccio E."/>
            <person name="Pett-Ridge J."/>
            <person name="Banfield J.F."/>
            <person name="Firestone M.K."/>
        </authorList>
    </citation>
    <scope>NUCLEOTIDE SEQUENCE</scope>
    <source>
        <strain evidence="2">H2_Bulk_35_scaffold_183</strain>
    </source>
</reference>
<feature type="region of interest" description="Disordered" evidence="1">
    <location>
        <begin position="39"/>
        <end position="61"/>
    </location>
</feature>